<proteinExistence type="predicted"/>
<keyword evidence="2" id="KW-1185">Reference proteome</keyword>
<dbReference type="PANTHER" id="PTHR14819:SF25">
    <property type="entry name" value="CHROMOSOME UNDETERMINED SCAFFOLD_52, WHOLE GENOME SHOTGUN SEQUENCE"/>
    <property type="match status" value="1"/>
</dbReference>
<organism evidence="1 2">
    <name type="scientific">Thraustotheca clavata</name>
    <dbReference type="NCBI Taxonomy" id="74557"/>
    <lineage>
        <taxon>Eukaryota</taxon>
        <taxon>Sar</taxon>
        <taxon>Stramenopiles</taxon>
        <taxon>Oomycota</taxon>
        <taxon>Saprolegniomycetes</taxon>
        <taxon>Saprolegniales</taxon>
        <taxon>Achlyaceae</taxon>
        <taxon>Thraustotheca</taxon>
    </lineage>
</organism>
<dbReference type="InterPro" id="IPR052986">
    <property type="entry name" value="VLIG_GTPase"/>
</dbReference>
<name>A0A1V9YWH7_9STRA</name>
<dbReference type="EMBL" id="JNBS01002587">
    <property type="protein sequence ID" value="OQR90159.1"/>
    <property type="molecule type" value="Genomic_DNA"/>
</dbReference>
<reference evidence="1 2" key="1">
    <citation type="journal article" date="2014" name="Genome Biol. Evol.">
        <title>The secreted proteins of Achlya hypogyna and Thraustotheca clavata identify the ancestral oomycete secretome and reveal gene acquisitions by horizontal gene transfer.</title>
        <authorList>
            <person name="Misner I."/>
            <person name="Blouin N."/>
            <person name="Leonard G."/>
            <person name="Richards T.A."/>
            <person name="Lane C.E."/>
        </authorList>
    </citation>
    <scope>NUCLEOTIDE SEQUENCE [LARGE SCALE GENOMIC DNA]</scope>
    <source>
        <strain evidence="1 2">ATCC 34112</strain>
    </source>
</reference>
<dbReference type="PANTHER" id="PTHR14819">
    <property type="entry name" value="GTP-BINDING"/>
    <property type="match status" value="1"/>
</dbReference>
<comment type="caution">
    <text evidence="1">The sequence shown here is derived from an EMBL/GenBank/DDBJ whole genome shotgun (WGS) entry which is preliminary data.</text>
</comment>
<dbReference type="AlphaFoldDB" id="A0A1V9YWH7"/>
<dbReference type="OrthoDB" id="6374008at2759"/>
<accession>A0A1V9YWH7</accession>
<sequence>MKTSNYANQVLVEKVVEKIFHVSFGMNEGMLPRCGEPCPRCKCPCIKAFDHISGSDNRHDTFHQPSGLVGCHWDKTLELSESSCVEDVLNNKLMIVYENGEDKIYPYKDFDKVFTTWELPSIKQPLPLREYLFAHCQDYLAVKYELQISSSVPAKYYSHDLDEIDRQLNRILGIQFDEIFMSR</sequence>
<dbReference type="Proteomes" id="UP000243217">
    <property type="component" value="Unassembled WGS sequence"/>
</dbReference>
<protein>
    <submittedName>
        <fullName evidence="1">Uncharacterized protein</fullName>
    </submittedName>
</protein>
<evidence type="ECO:0000313" key="1">
    <source>
        <dbReference type="EMBL" id="OQR90159.1"/>
    </source>
</evidence>
<gene>
    <name evidence="1" type="ORF">THRCLA_09422</name>
</gene>
<evidence type="ECO:0000313" key="2">
    <source>
        <dbReference type="Proteomes" id="UP000243217"/>
    </source>
</evidence>